<dbReference type="PROSITE" id="PS50889">
    <property type="entry name" value="S4"/>
    <property type="match status" value="1"/>
</dbReference>
<name>A0ABT9A5S5_9BACT</name>
<dbReference type="GO" id="GO:0160138">
    <property type="term" value="F:23S rRNA pseudouridine(2604) synthase activity"/>
    <property type="evidence" value="ECO:0007669"/>
    <property type="project" value="UniProtKB-EC"/>
</dbReference>
<dbReference type="Pfam" id="PF01479">
    <property type="entry name" value="S4"/>
    <property type="match status" value="1"/>
</dbReference>
<dbReference type="EC" id="5.4.99.-" evidence="4"/>
<feature type="domain" description="RNA-binding S4" evidence="6">
    <location>
        <begin position="7"/>
        <end position="65"/>
    </location>
</feature>
<evidence type="ECO:0000256" key="4">
    <source>
        <dbReference type="RuleBase" id="RU003887"/>
    </source>
</evidence>
<dbReference type="InterPro" id="IPR020103">
    <property type="entry name" value="PsdUridine_synth_cat_dom_sf"/>
</dbReference>
<dbReference type="InterPro" id="IPR000748">
    <property type="entry name" value="PsdUridine_synth_RsuA/RluB/E/F"/>
</dbReference>
<reference evidence="7" key="1">
    <citation type="submission" date="2023-07" db="EMBL/GenBank/DDBJ databases">
        <authorList>
            <person name="Kim M.K."/>
        </authorList>
    </citation>
    <scope>NUCLEOTIDE SEQUENCE</scope>
    <source>
        <strain evidence="7">M29</strain>
    </source>
</reference>
<evidence type="ECO:0000256" key="5">
    <source>
        <dbReference type="SAM" id="MobiDB-lite"/>
    </source>
</evidence>
<dbReference type="CDD" id="cd02554">
    <property type="entry name" value="PseudoU_synth_RluF"/>
    <property type="match status" value="1"/>
</dbReference>
<evidence type="ECO:0000313" key="7">
    <source>
        <dbReference type="EMBL" id="MDO7844878.1"/>
    </source>
</evidence>
<evidence type="ECO:0000256" key="2">
    <source>
        <dbReference type="ARBA" id="ARBA00023235"/>
    </source>
</evidence>
<dbReference type="InterPro" id="IPR036986">
    <property type="entry name" value="S4_RNA-bd_sf"/>
</dbReference>
<dbReference type="PANTHER" id="PTHR47683">
    <property type="entry name" value="PSEUDOURIDINE SYNTHASE FAMILY PROTEIN-RELATED"/>
    <property type="match status" value="1"/>
</dbReference>
<dbReference type="Proteomes" id="UP001167796">
    <property type="component" value="Unassembled WGS sequence"/>
</dbReference>
<feature type="region of interest" description="Disordered" evidence="5">
    <location>
        <begin position="238"/>
        <end position="369"/>
    </location>
</feature>
<dbReference type="PANTHER" id="PTHR47683:SF2">
    <property type="entry name" value="RNA-BINDING S4 DOMAIN-CONTAINING PROTEIN"/>
    <property type="match status" value="1"/>
</dbReference>
<dbReference type="InterPro" id="IPR042092">
    <property type="entry name" value="PsdUridine_s_RsuA/RluB/E/F_cat"/>
</dbReference>
<proteinExistence type="inferred from homology"/>
<dbReference type="SUPFAM" id="SSF55120">
    <property type="entry name" value="Pseudouridine synthase"/>
    <property type="match status" value="1"/>
</dbReference>
<dbReference type="CDD" id="cd00165">
    <property type="entry name" value="S4"/>
    <property type="match status" value="1"/>
</dbReference>
<feature type="compositionally biased region" description="Basic residues" evidence="5">
    <location>
        <begin position="360"/>
        <end position="369"/>
    </location>
</feature>
<dbReference type="SMART" id="SM00363">
    <property type="entry name" value="S4"/>
    <property type="match status" value="1"/>
</dbReference>
<protein>
    <recommendedName>
        <fullName evidence="4">Pseudouridine synthase</fullName>
        <ecNumber evidence="4">5.4.99.-</ecNumber>
    </recommendedName>
</protein>
<keyword evidence="3" id="KW-0694">RNA-binding</keyword>
<organism evidence="7 8">
    <name type="scientific">Hymenobacter mellowenesis</name>
    <dbReference type="NCBI Taxonomy" id="3063995"/>
    <lineage>
        <taxon>Bacteria</taxon>
        <taxon>Pseudomonadati</taxon>
        <taxon>Bacteroidota</taxon>
        <taxon>Cytophagia</taxon>
        <taxon>Cytophagales</taxon>
        <taxon>Hymenobacteraceae</taxon>
        <taxon>Hymenobacter</taxon>
    </lineage>
</organism>
<dbReference type="Gene3D" id="3.30.70.1560">
    <property type="entry name" value="Alpha-L RNA-binding motif"/>
    <property type="match status" value="1"/>
</dbReference>
<dbReference type="InterPro" id="IPR002942">
    <property type="entry name" value="S4_RNA-bd"/>
</dbReference>
<dbReference type="EMBL" id="JAUQSX010000001">
    <property type="protein sequence ID" value="MDO7844878.1"/>
    <property type="molecule type" value="Genomic_DNA"/>
</dbReference>
<dbReference type="Gene3D" id="3.30.70.580">
    <property type="entry name" value="Pseudouridine synthase I, catalytic domain, N-terminal subdomain"/>
    <property type="match status" value="1"/>
</dbReference>
<dbReference type="SUPFAM" id="SSF55174">
    <property type="entry name" value="Alpha-L RNA-binding motif"/>
    <property type="match status" value="1"/>
</dbReference>
<keyword evidence="8" id="KW-1185">Reference proteome</keyword>
<keyword evidence="2 4" id="KW-0413">Isomerase</keyword>
<comment type="similarity">
    <text evidence="1 4">Belongs to the pseudouridine synthase RsuA family.</text>
</comment>
<evidence type="ECO:0000313" key="8">
    <source>
        <dbReference type="Proteomes" id="UP001167796"/>
    </source>
</evidence>
<evidence type="ECO:0000256" key="1">
    <source>
        <dbReference type="ARBA" id="ARBA00008348"/>
    </source>
</evidence>
<dbReference type="InterPro" id="IPR020094">
    <property type="entry name" value="TruA/RsuA/RluB/E/F_N"/>
</dbReference>
<dbReference type="InterPro" id="IPR006145">
    <property type="entry name" value="PsdUridine_synth_RsuA/RluA"/>
</dbReference>
<dbReference type="InterPro" id="IPR050343">
    <property type="entry name" value="RsuA_PseudoU_synthase"/>
</dbReference>
<dbReference type="InterPro" id="IPR018496">
    <property type="entry name" value="PsdUridine_synth_RsuA/RluB_CS"/>
</dbReference>
<accession>A0ABT9A5S5</accession>
<evidence type="ECO:0000256" key="3">
    <source>
        <dbReference type="PROSITE-ProRule" id="PRU00182"/>
    </source>
</evidence>
<evidence type="ECO:0000259" key="6">
    <source>
        <dbReference type="SMART" id="SM00363"/>
    </source>
</evidence>
<gene>
    <name evidence="7" type="primary">rluF</name>
    <name evidence="7" type="ORF">Q5H92_00805</name>
</gene>
<dbReference type="Pfam" id="PF00849">
    <property type="entry name" value="PseudoU_synth_2"/>
    <property type="match status" value="1"/>
</dbReference>
<dbReference type="RefSeq" id="WP_305009552.1">
    <property type="nucleotide sequence ID" value="NZ_JAUQSX010000001.1"/>
</dbReference>
<dbReference type="Gene3D" id="3.10.290.10">
    <property type="entry name" value="RNA-binding S4 domain"/>
    <property type="match status" value="1"/>
</dbReference>
<comment type="caution">
    <text evidence="7">The sequence shown here is derived from an EMBL/GenBank/DDBJ whole genome shotgun (WGS) entry which is preliminary data.</text>
</comment>
<dbReference type="NCBIfam" id="TIGR00093">
    <property type="entry name" value="pseudouridine synthase"/>
    <property type="match status" value="1"/>
</dbReference>
<dbReference type="PROSITE" id="PS01149">
    <property type="entry name" value="PSI_RSU"/>
    <property type="match status" value="1"/>
</dbReference>
<dbReference type="NCBIfam" id="NF007784">
    <property type="entry name" value="PRK10475.1"/>
    <property type="match status" value="1"/>
</dbReference>
<sequence>MPSSSATRLNKFISESGLCSRREADRYIEQGMVLLNGKPAKVGDQVGPRDRVSVNGHKLEPKQAEDAVYLAFNKPVGVTSTSEPGVRGNIVDYVNHAARVFPIGRLDKDSSGLIFLTSDGDIVNKILRAGNQHEKEYVVTVDRILTDRMLDEMANGIPMLGTVTKKCLIQKETPYIFRITLVQGLNRQIRRMVEHFGYEVVKLERVRIMNVTVKGLPVGDWRELTPEELAGIMKMVAKSSGTEEASGGRSRKAPARRTITDSADTPAGQPGKPKPRKPGPPSMFNPSGTGWWGPRPEKDPATGKITPGSKRPAKAGPSGSARPKSSAPSPQRPKSAGPGGPARPKSGSLGSRPAAGSKGSARKGSNRPR</sequence>